<dbReference type="EMBL" id="BK015364">
    <property type="protein sequence ID" value="DAE03326.1"/>
    <property type="molecule type" value="Genomic_DNA"/>
</dbReference>
<organism evidence="1">
    <name type="scientific">Podoviridae sp. ct9R41</name>
    <dbReference type="NCBI Taxonomy" id="2825227"/>
    <lineage>
        <taxon>Viruses</taxon>
        <taxon>Duplodnaviria</taxon>
        <taxon>Heunggongvirae</taxon>
        <taxon>Uroviricota</taxon>
        <taxon>Caudoviricetes</taxon>
    </lineage>
</organism>
<sequence>MRCWLCVSRFDVSILLKVDLIATKICVKVDVFSI</sequence>
<evidence type="ECO:0000313" key="1">
    <source>
        <dbReference type="EMBL" id="DAE03326.1"/>
    </source>
</evidence>
<accession>A0A8S5P8D3</accession>
<reference evidence="1" key="1">
    <citation type="journal article" date="2021" name="Proc. Natl. Acad. Sci. U.S.A.">
        <title>A Catalog of Tens of Thousands of Viruses from Human Metagenomes Reveals Hidden Associations with Chronic Diseases.</title>
        <authorList>
            <person name="Tisza M.J."/>
            <person name="Buck C.B."/>
        </authorList>
    </citation>
    <scope>NUCLEOTIDE SEQUENCE</scope>
    <source>
        <strain evidence="1">Ct9R41</strain>
    </source>
</reference>
<proteinExistence type="predicted"/>
<protein>
    <submittedName>
        <fullName evidence="1">Uncharacterized protein</fullName>
    </submittedName>
</protein>
<name>A0A8S5P8D3_9CAUD</name>